<keyword evidence="3" id="KW-1185">Reference proteome</keyword>
<dbReference type="HOGENOM" id="CLU_1758510_0_0_1"/>
<proteinExistence type="predicted"/>
<protein>
    <submittedName>
        <fullName evidence="2">CSEP0105 putative effector protein</fullName>
    </submittedName>
</protein>
<evidence type="ECO:0000313" key="2">
    <source>
        <dbReference type="EMBL" id="CCU74273.1"/>
    </source>
</evidence>
<evidence type="ECO:0000256" key="1">
    <source>
        <dbReference type="SAM" id="SignalP"/>
    </source>
</evidence>
<comment type="caution">
    <text evidence="2">The sequence shown here is derived from an EMBL/GenBank/DDBJ whole genome shotgun (WGS) entry which is preliminary data.</text>
</comment>
<keyword evidence="1" id="KW-0732">Signal</keyword>
<feature type="signal peptide" evidence="1">
    <location>
        <begin position="1"/>
        <end position="23"/>
    </location>
</feature>
<reference evidence="2 3" key="1">
    <citation type="journal article" date="2010" name="Science">
        <title>Genome expansion and gene loss in powdery mildew fungi reveal tradeoffs in extreme parasitism.</title>
        <authorList>
            <person name="Spanu P.D."/>
            <person name="Abbott J.C."/>
            <person name="Amselem J."/>
            <person name="Burgis T.A."/>
            <person name="Soanes D.M."/>
            <person name="Stueber K."/>
            <person name="Ver Loren van Themaat E."/>
            <person name="Brown J.K.M."/>
            <person name="Butcher S.A."/>
            <person name="Gurr S.J."/>
            <person name="Lebrun M.-H."/>
            <person name="Ridout C.J."/>
            <person name="Schulze-Lefert P."/>
            <person name="Talbot N.J."/>
            <person name="Ahmadinejad N."/>
            <person name="Ametz C."/>
            <person name="Barton G.R."/>
            <person name="Benjdia M."/>
            <person name="Bidzinski P."/>
            <person name="Bindschedler L.V."/>
            <person name="Both M."/>
            <person name="Brewer M.T."/>
            <person name="Cadle-Davidson L."/>
            <person name="Cadle-Davidson M.M."/>
            <person name="Collemare J."/>
            <person name="Cramer R."/>
            <person name="Frenkel O."/>
            <person name="Godfrey D."/>
            <person name="Harriman J."/>
            <person name="Hoede C."/>
            <person name="King B.C."/>
            <person name="Klages S."/>
            <person name="Kleemann J."/>
            <person name="Knoll D."/>
            <person name="Koti P.S."/>
            <person name="Kreplak J."/>
            <person name="Lopez-Ruiz F.J."/>
            <person name="Lu X."/>
            <person name="Maekawa T."/>
            <person name="Mahanil S."/>
            <person name="Micali C."/>
            <person name="Milgroom M.G."/>
            <person name="Montana G."/>
            <person name="Noir S."/>
            <person name="O'Connell R.J."/>
            <person name="Oberhaensli S."/>
            <person name="Parlange F."/>
            <person name="Pedersen C."/>
            <person name="Quesneville H."/>
            <person name="Reinhardt R."/>
            <person name="Rott M."/>
            <person name="Sacristan S."/>
            <person name="Schmidt S.M."/>
            <person name="Schoen M."/>
            <person name="Skamnioti P."/>
            <person name="Sommer H."/>
            <person name="Stephens A."/>
            <person name="Takahara H."/>
            <person name="Thordal-Christensen H."/>
            <person name="Vigouroux M."/>
            <person name="Wessling R."/>
            <person name="Wicker T."/>
            <person name="Panstruga R."/>
        </authorList>
    </citation>
    <scope>NUCLEOTIDE SEQUENCE [LARGE SCALE GENOMIC DNA]</scope>
    <source>
        <strain evidence="2">DH14</strain>
    </source>
</reference>
<dbReference type="Proteomes" id="UP000015441">
    <property type="component" value="Unassembled WGS sequence"/>
</dbReference>
<gene>
    <name evidence="2" type="ORF">BGHDH14_bgh03459</name>
</gene>
<dbReference type="OrthoDB" id="10358486at2759"/>
<name>N1J904_BLUG1</name>
<feature type="chain" id="PRO_5004106687" evidence="1">
    <location>
        <begin position="24"/>
        <end position="128"/>
    </location>
</feature>
<dbReference type="PHI-base" id="PHI:4622"/>
<evidence type="ECO:0000313" key="3">
    <source>
        <dbReference type="Proteomes" id="UP000015441"/>
    </source>
</evidence>
<sequence length="128" mass="14379">MHSNRLLSCLGIWLISIIGLVQCITEYYCGNNVVISQELIQSVSEIAISELRAGVTWHTSLSGIIYRGNLCGLPNPTYRWFIQQSEDENSEVVMKYFLLVSASCEVQGVISTGWRKKLGEDDTWCTEA</sequence>
<dbReference type="AlphaFoldDB" id="N1J904"/>
<organism evidence="2 3">
    <name type="scientific">Blumeria graminis f. sp. hordei (strain DH14)</name>
    <name type="common">Barley powdery mildew</name>
    <name type="synonym">Oidium monilioides f. sp. hordei</name>
    <dbReference type="NCBI Taxonomy" id="546991"/>
    <lineage>
        <taxon>Eukaryota</taxon>
        <taxon>Fungi</taxon>
        <taxon>Dikarya</taxon>
        <taxon>Ascomycota</taxon>
        <taxon>Pezizomycotina</taxon>
        <taxon>Leotiomycetes</taxon>
        <taxon>Erysiphales</taxon>
        <taxon>Erysiphaceae</taxon>
        <taxon>Blumeria</taxon>
        <taxon>Blumeria hordei</taxon>
    </lineage>
</organism>
<dbReference type="EMBL" id="CAUH01000165">
    <property type="protein sequence ID" value="CCU74273.1"/>
    <property type="molecule type" value="Genomic_DNA"/>
</dbReference>
<accession>N1J904</accession>
<dbReference type="InParanoid" id="N1J904"/>